<gene>
    <name evidence="3" type="ORF">C7M84_006571</name>
</gene>
<feature type="transmembrane region" description="Helical" evidence="2">
    <location>
        <begin position="106"/>
        <end position="130"/>
    </location>
</feature>
<evidence type="ECO:0000313" key="3">
    <source>
        <dbReference type="EMBL" id="ROT74912.1"/>
    </source>
</evidence>
<feature type="region of interest" description="Disordered" evidence="1">
    <location>
        <begin position="334"/>
        <end position="359"/>
    </location>
</feature>
<comment type="caution">
    <text evidence="3">The sequence shown here is derived from an EMBL/GenBank/DDBJ whole genome shotgun (WGS) entry which is preliminary data.</text>
</comment>
<dbReference type="Proteomes" id="UP000283509">
    <property type="component" value="Unassembled WGS sequence"/>
</dbReference>
<keyword evidence="2" id="KW-0472">Membrane</keyword>
<dbReference type="AlphaFoldDB" id="A0A423TEN4"/>
<organism evidence="3 4">
    <name type="scientific">Penaeus vannamei</name>
    <name type="common">Whiteleg shrimp</name>
    <name type="synonym">Litopenaeus vannamei</name>
    <dbReference type="NCBI Taxonomy" id="6689"/>
    <lineage>
        <taxon>Eukaryota</taxon>
        <taxon>Metazoa</taxon>
        <taxon>Ecdysozoa</taxon>
        <taxon>Arthropoda</taxon>
        <taxon>Crustacea</taxon>
        <taxon>Multicrustacea</taxon>
        <taxon>Malacostraca</taxon>
        <taxon>Eumalacostraca</taxon>
        <taxon>Eucarida</taxon>
        <taxon>Decapoda</taxon>
        <taxon>Dendrobranchiata</taxon>
        <taxon>Penaeoidea</taxon>
        <taxon>Penaeidae</taxon>
        <taxon>Penaeus</taxon>
    </lineage>
</organism>
<protein>
    <submittedName>
        <fullName evidence="3">Uncharacterized protein</fullName>
    </submittedName>
</protein>
<proteinExistence type="predicted"/>
<evidence type="ECO:0000256" key="2">
    <source>
        <dbReference type="SAM" id="Phobius"/>
    </source>
</evidence>
<keyword evidence="4" id="KW-1185">Reference proteome</keyword>
<reference evidence="3 4" key="1">
    <citation type="submission" date="2018-04" db="EMBL/GenBank/DDBJ databases">
        <authorList>
            <person name="Zhang X."/>
            <person name="Yuan J."/>
            <person name="Li F."/>
            <person name="Xiang J."/>
        </authorList>
    </citation>
    <scope>NUCLEOTIDE SEQUENCE [LARGE SCALE GENOMIC DNA]</scope>
    <source>
        <tissue evidence="3">Muscle</tissue>
    </source>
</reference>
<reference evidence="3 4" key="2">
    <citation type="submission" date="2019-01" db="EMBL/GenBank/DDBJ databases">
        <title>The decoding of complex shrimp genome reveals the adaptation for benthos swimmer, frequently molting mechanism and breeding impact on genome.</title>
        <authorList>
            <person name="Sun Y."/>
            <person name="Gao Y."/>
            <person name="Yu Y."/>
        </authorList>
    </citation>
    <scope>NUCLEOTIDE SEQUENCE [LARGE SCALE GENOMIC DNA]</scope>
    <source>
        <tissue evidence="3">Muscle</tissue>
    </source>
</reference>
<dbReference type="EMBL" id="QCYY01001834">
    <property type="protein sequence ID" value="ROT74912.1"/>
    <property type="molecule type" value="Genomic_DNA"/>
</dbReference>
<evidence type="ECO:0000313" key="4">
    <source>
        <dbReference type="Proteomes" id="UP000283509"/>
    </source>
</evidence>
<keyword evidence="2" id="KW-1133">Transmembrane helix</keyword>
<accession>A0A423TEN4</accession>
<name>A0A423TEN4_PENVA</name>
<keyword evidence="2" id="KW-0812">Transmembrane</keyword>
<feature type="transmembrane region" description="Helical" evidence="2">
    <location>
        <begin position="252"/>
        <end position="274"/>
    </location>
</feature>
<feature type="transmembrane region" description="Helical" evidence="2">
    <location>
        <begin position="136"/>
        <end position="155"/>
    </location>
</feature>
<evidence type="ECO:0000256" key="1">
    <source>
        <dbReference type="SAM" id="MobiDB-lite"/>
    </source>
</evidence>
<sequence>MMLDGCCGGGEGREREIGRGKERGGMASRLVFSSPMYSLFGDVRCYSVDYLVLLCLRNLMNISLLESVGRNCSARRRPASVIDLSLYCRIVKPLPSCTPPRLRFSLFFLDILSLLFRLPAALLSSSLILLCVSLRVLFLPLCFSGFFHGLLFLFFSTFLSHFLPPSFHPFVSSFFSASLLLSLPSPSLFPPPFLLLYSFHSPSLFLVSFPPILLPSCFPFLPPSRSLSLLSQPALSSSSALASSFRTLPAQFFLCSSFFLLPLSLLLSVAFLLFQRSSLPSFLPSSLSLLLVTHRLSSFLPFAYAPLSSSPSRLPLPSRLLLYSSFSSLPSPPPVSPPSSPLARSITSQGAQEPKPLFPPKAPSSFLPTRVASKPPPPPHSSFAPLLISRRAPLPPSPALSRPLSLSPALSRPLRPSPALSPSLSLTLSCPGAALPRTLYLLLACCVPGTRLLCWTYPPHPPPIPRSRKILPAQPSVTLLPELLLRALSKDGSLLLWANGLVSNASLYRRFY</sequence>